<proteinExistence type="predicted"/>
<comment type="caution">
    <text evidence="1">The sequence shown here is derived from an EMBL/GenBank/DDBJ whole genome shotgun (WGS) entry which is preliminary data.</text>
</comment>
<gene>
    <name evidence="1" type="ORF">EZ437_19885</name>
</gene>
<evidence type="ECO:0000313" key="2">
    <source>
        <dbReference type="Proteomes" id="UP000293347"/>
    </source>
</evidence>
<name>A0A4R0NAQ8_9SPHI</name>
<evidence type="ECO:0000313" key="1">
    <source>
        <dbReference type="EMBL" id="TCC97351.1"/>
    </source>
</evidence>
<accession>A0A4R0NAQ8</accession>
<sequence>MSKQKKKVLNNNTADAKAQAAMHHKRFVERIDGLCNAMIGPGYFEKIPPVVLDQMYATRYPALKIKASPDSQVAKVTVLKANKLLEAFLKNQYIDLRNGSRVLLPVLLSEGLILLNFLHMIPNHYFPHATLLKEQFKEYGPESEGYEAIQDMLEVLVQDVTIFLSDLKVSVLRADYSETPVFNMYSRRNDIFIMEIKTEKSTMVVRDKKREVVRLGWVGPEMEWIWVKVKPSALGFDVGSFDIPLDVYIQNHALDRLQERIDITPGIMHSIVFFIFNDPEIKHVRYRDRTLVEYYVADQKIGYLHVELHVDKFLIHTFLFLTNNGTPEGIKLEKLAALEKDDKKHLEIDKLSTFNSYHIEKNEKLRKLFVEAGCESLLGLGHLQEFSAKEIKDKDPESILKYLSDSKYFREEEHEEDAAGGEEGK</sequence>
<dbReference type="RefSeq" id="WP_131597851.1">
    <property type="nucleotide sequence ID" value="NZ_SJSL01000009.1"/>
</dbReference>
<reference evidence="1 2" key="1">
    <citation type="submission" date="2019-02" db="EMBL/GenBank/DDBJ databases">
        <title>Pedobacter sp. RP-1-14 sp. nov., isolated from Arctic soil.</title>
        <authorList>
            <person name="Dahal R.H."/>
        </authorList>
    </citation>
    <scope>NUCLEOTIDE SEQUENCE [LARGE SCALE GENOMIC DNA]</scope>
    <source>
        <strain evidence="1 2">RP-1-14</strain>
    </source>
</reference>
<dbReference type="Proteomes" id="UP000293347">
    <property type="component" value="Unassembled WGS sequence"/>
</dbReference>
<dbReference type="OrthoDB" id="638838at2"/>
<dbReference type="AlphaFoldDB" id="A0A4R0NAQ8"/>
<organism evidence="1 2">
    <name type="scientific">Pedobacter psychroterrae</name>
    <dbReference type="NCBI Taxonomy" id="2530453"/>
    <lineage>
        <taxon>Bacteria</taxon>
        <taxon>Pseudomonadati</taxon>
        <taxon>Bacteroidota</taxon>
        <taxon>Sphingobacteriia</taxon>
        <taxon>Sphingobacteriales</taxon>
        <taxon>Sphingobacteriaceae</taxon>
        <taxon>Pedobacter</taxon>
    </lineage>
</organism>
<keyword evidence="2" id="KW-1185">Reference proteome</keyword>
<protein>
    <submittedName>
        <fullName evidence="1">Uncharacterized protein</fullName>
    </submittedName>
</protein>
<dbReference type="EMBL" id="SJSL01000009">
    <property type="protein sequence ID" value="TCC97351.1"/>
    <property type="molecule type" value="Genomic_DNA"/>
</dbReference>